<dbReference type="Pfam" id="PF23305">
    <property type="entry name" value="DUF7082"/>
    <property type="match status" value="1"/>
</dbReference>
<feature type="compositionally biased region" description="Polar residues" evidence="1">
    <location>
        <begin position="147"/>
        <end position="158"/>
    </location>
</feature>
<reference evidence="3 4" key="1">
    <citation type="submission" date="2024-02" db="EMBL/GenBank/DDBJ databases">
        <title>A draft genome for the cacao thread blight pathogen Marasmius crinis-equi.</title>
        <authorList>
            <person name="Cohen S.P."/>
            <person name="Baruah I.K."/>
            <person name="Amoako-Attah I."/>
            <person name="Bukari Y."/>
            <person name="Meinhardt L.W."/>
            <person name="Bailey B.A."/>
        </authorList>
    </citation>
    <scope>NUCLEOTIDE SEQUENCE [LARGE SCALE GENOMIC DNA]</scope>
    <source>
        <strain evidence="3 4">GH-76</strain>
    </source>
</reference>
<comment type="caution">
    <text evidence="3">The sequence shown here is derived from an EMBL/GenBank/DDBJ whole genome shotgun (WGS) entry which is preliminary data.</text>
</comment>
<dbReference type="PANTHER" id="PTHR39463">
    <property type="entry name" value="MEDUSA"/>
    <property type="match status" value="1"/>
</dbReference>
<dbReference type="PANTHER" id="PTHR39463:SF1">
    <property type="entry name" value="MEDUSA"/>
    <property type="match status" value="1"/>
</dbReference>
<evidence type="ECO:0000259" key="2">
    <source>
        <dbReference type="Pfam" id="PF23305"/>
    </source>
</evidence>
<feature type="region of interest" description="Disordered" evidence="1">
    <location>
        <begin position="525"/>
        <end position="556"/>
    </location>
</feature>
<gene>
    <name evidence="3" type="ORF">V5O48_001677</name>
</gene>
<keyword evidence="4" id="KW-1185">Reference proteome</keyword>
<evidence type="ECO:0000313" key="3">
    <source>
        <dbReference type="EMBL" id="KAL0580340.1"/>
    </source>
</evidence>
<sequence>MPSLSPPTTTPSQSAATSPNKMFHVLDYSPKEGEKGVPITVRIHFNHSSSNAIFVRLVVGSRAVATKVREVPDVIYGRWQLDATVPALDPLYASDKVLLSVQALDQGNNVLDSVTFGEFSYWLSDRSNLPSPKSEPIGGPSHRRQTSLEVNQGSSNSPVLRRRAATTSGARPLIPGHGALTPDHLSIPSKSRPLKGVTPRRVRANSLMRSKFAVTKDLGHNLYPQQPVLEIIDPLDKMCSNWDTAEIRAGRRLVRFTKVQDGPKIVLYSQSIRQEEYQDTDSVISCIYRDETDSCYVTSVDVIYLLERLTNNEFPVEEKNRIRRNLEGLRPTTVSKHKPGFEPFFQRIMEFPDPKPRNIEKDLKVFEWSSLGDALERILKKYSVYTHSSPTDSTDSTASLPSELNDEHPVYKHIDTQGIPKLAHPTPLIPKFEPSFNDRSILLLSSQEGTPDGGISHPSKHAYDTLQHYPLYPSDPNHTMSDQSSAHEEAASFNTWADGGGPGDIGLEDYHTLSAFQLADIHDGQNVQNDQPDYNYDYSSESAQYPKEATPAYFNV</sequence>
<dbReference type="InterPro" id="IPR055509">
    <property type="entry name" value="DUF7082"/>
</dbReference>
<evidence type="ECO:0000313" key="4">
    <source>
        <dbReference type="Proteomes" id="UP001465976"/>
    </source>
</evidence>
<feature type="compositionally biased region" description="Polar residues" evidence="1">
    <location>
        <begin position="525"/>
        <end position="543"/>
    </location>
</feature>
<dbReference type="EMBL" id="JBAHYK010000033">
    <property type="protein sequence ID" value="KAL0580340.1"/>
    <property type="molecule type" value="Genomic_DNA"/>
</dbReference>
<feature type="region of interest" description="Disordered" evidence="1">
    <location>
        <begin position="478"/>
        <end position="499"/>
    </location>
</feature>
<protein>
    <recommendedName>
        <fullName evidence="2">DUF7082 domain-containing protein</fullName>
    </recommendedName>
</protein>
<feature type="region of interest" description="Disordered" evidence="1">
    <location>
        <begin position="128"/>
        <end position="199"/>
    </location>
</feature>
<accession>A0ABR3FXT9</accession>
<feature type="domain" description="DUF7082" evidence="2">
    <location>
        <begin position="227"/>
        <end position="379"/>
    </location>
</feature>
<dbReference type="Proteomes" id="UP001465976">
    <property type="component" value="Unassembled WGS sequence"/>
</dbReference>
<evidence type="ECO:0000256" key="1">
    <source>
        <dbReference type="SAM" id="MobiDB-lite"/>
    </source>
</evidence>
<organism evidence="3 4">
    <name type="scientific">Marasmius crinis-equi</name>
    <dbReference type="NCBI Taxonomy" id="585013"/>
    <lineage>
        <taxon>Eukaryota</taxon>
        <taxon>Fungi</taxon>
        <taxon>Dikarya</taxon>
        <taxon>Basidiomycota</taxon>
        <taxon>Agaricomycotina</taxon>
        <taxon>Agaricomycetes</taxon>
        <taxon>Agaricomycetidae</taxon>
        <taxon>Agaricales</taxon>
        <taxon>Marasmiineae</taxon>
        <taxon>Marasmiaceae</taxon>
        <taxon>Marasmius</taxon>
    </lineage>
</organism>
<name>A0ABR3FXT9_9AGAR</name>
<proteinExistence type="predicted"/>